<evidence type="ECO:0000313" key="1">
    <source>
        <dbReference type="EMBL" id="JAH31684.1"/>
    </source>
</evidence>
<organism evidence="1">
    <name type="scientific">Anguilla anguilla</name>
    <name type="common">European freshwater eel</name>
    <name type="synonym">Muraena anguilla</name>
    <dbReference type="NCBI Taxonomy" id="7936"/>
    <lineage>
        <taxon>Eukaryota</taxon>
        <taxon>Metazoa</taxon>
        <taxon>Chordata</taxon>
        <taxon>Craniata</taxon>
        <taxon>Vertebrata</taxon>
        <taxon>Euteleostomi</taxon>
        <taxon>Actinopterygii</taxon>
        <taxon>Neopterygii</taxon>
        <taxon>Teleostei</taxon>
        <taxon>Anguilliformes</taxon>
        <taxon>Anguillidae</taxon>
        <taxon>Anguilla</taxon>
    </lineage>
</organism>
<proteinExistence type="predicted"/>
<dbReference type="AlphaFoldDB" id="A0A0E9RRA7"/>
<name>A0A0E9RRA7_ANGAN</name>
<reference evidence="1" key="1">
    <citation type="submission" date="2014-11" db="EMBL/GenBank/DDBJ databases">
        <authorList>
            <person name="Amaro Gonzalez C."/>
        </authorList>
    </citation>
    <scope>NUCLEOTIDE SEQUENCE</scope>
</reference>
<sequence>MFTQTRLWKQKKVKEQSSFLRVQQCYKKVSEICSLMAVSTAAFSNTETTLSHDAVNLKCRLK</sequence>
<reference evidence="1" key="2">
    <citation type="journal article" date="2015" name="Fish Shellfish Immunol.">
        <title>Early steps in the European eel (Anguilla anguilla)-Vibrio vulnificus interaction in the gills: Role of the RtxA13 toxin.</title>
        <authorList>
            <person name="Callol A."/>
            <person name="Pajuelo D."/>
            <person name="Ebbesson L."/>
            <person name="Teles M."/>
            <person name="MacKenzie S."/>
            <person name="Amaro C."/>
        </authorList>
    </citation>
    <scope>NUCLEOTIDE SEQUENCE</scope>
</reference>
<protein>
    <submittedName>
        <fullName evidence="1">Uncharacterized protein</fullName>
    </submittedName>
</protein>
<accession>A0A0E9RRA7</accession>
<dbReference type="EMBL" id="GBXM01076893">
    <property type="protein sequence ID" value="JAH31684.1"/>
    <property type="molecule type" value="Transcribed_RNA"/>
</dbReference>